<proteinExistence type="predicted"/>
<reference evidence="5 6" key="1">
    <citation type="submission" date="2018-06" db="EMBL/GenBank/DDBJ databases">
        <title>Genomic Encyclopedia of Archaeal and Bacterial Type Strains, Phase II (KMG-II): from individual species to whole genera.</title>
        <authorList>
            <person name="Goeker M."/>
        </authorList>
    </citation>
    <scope>NUCLEOTIDE SEQUENCE [LARGE SCALE GENOMIC DNA]</scope>
    <source>
        <strain evidence="5 6">ATCC BAA-1881</strain>
    </source>
</reference>
<evidence type="ECO:0000256" key="2">
    <source>
        <dbReference type="ARBA" id="ARBA00023125"/>
    </source>
</evidence>
<evidence type="ECO:0000259" key="4">
    <source>
        <dbReference type="PROSITE" id="PS50932"/>
    </source>
</evidence>
<keyword evidence="3" id="KW-0804">Transcription</keyword>
<dbReference type="PANTHER" id="PTHR30146:SF109">
    <property type="entry name" value="HTH-TYPE TRANSCRIPTIONAL REGULATOR GALS"/>
    <property type="match status" value="1"/>
</dbReference>
<organism evidence="5 6">
    <name type="scientific">Thermosporothrix hazakensis</name>
    <dbReference type="NCBI Taxonomy" id="644383"/>
    <lineage>
        <taxon>Bacteria</taxon>
        <taxon>Bacillati</taxon>
        <taxon>Chloroflexota</taxon>
        <taxon>Ktedonobacteria</taxon>
        <taxon>Ktedonobacterales</taxon>
        <taxon>Thermosporotrichaceae</taxon>
        <taxon>Thermosporothrix</taxon>
    </lineage>
</organism>
<protein>
    <submittedName>
        <fullName evidence="5">LacI family transcriptional regulator</fullName>
    </submittedName>
</protein>
<evidence type="ECO:0000313" key="5">
    <source>
        <dbReference type="EMBL" id="PZW32812.1"/>
    </source>
</evidence>
<dbReference type="SUPFAM" id="SSF47413">
    <property type="entry name" value="lambda repressor-like DNA-binding domains"/>
    <property type="match status" value="1"/>
</dbReference>
<dbReference type="Pfam" id="PF00356">
    <property type="entry name" value="LacI"/>
    <property type="match status" value="1"/>
</dbReference>
<dbReference type="PRINTS" id="PR00036">
    <property type="entry name" value="HTHLACI"/>
</dbReference>
<evidence type="ECO:0000256" key="1">
    <source>
        <dbReference type="ARBA" id="ARBA00023015"/>
    </source>
</evidence>
<dbReference type="CDD" id="cd06267">
    <property type="entry name" value="PBP1_LacI_sugar_binding-like"/>
    <property type="match status" value="1"/>
</dbReference>
<keyword evidence="2" id="KW-0238">DNA-binding</keyword>
<dbReference type="Gene3D" id="3.40.50.2300">
    <property type="match status" value="2"/>
</dbReference>
<dbReference type="PROSITE" id="PS00356">
    <property type="entry name" value="HTH_LACI_1"/>
    <property type="match status" value="1"/>
</dbReference>
<name>A0A326UAG8_THEHA</name>
<dbReference type="CDD" id="cd01392">
    <property type="entry name" value="HTH_LacI"/>
    <property type="match status" value="1"/>
</dbReference>
<gene>
    <name evidence="5" type="ORF">EI42_01904</name>
</gene>
<comment type="caution">
    <text evidence="5">The sequence shown here is derived from an EMBL/GenBank/DDBJ whole genome shotgun (WGS) entry which is preliminary data.</text>
</comment>
<evidence type="ECO:0000256" key="3">
    <source>
        <dbReference type="ARBA" id="ARBA00023163"/>
    </source>
</evidence>
<dbReference type="EMBL" id="QKUF01000004">
    <property type="protein sequence ID" value="PZW32812.1"/>
    <property type="molecule type" value="Genomic_DNA"/>
</dbReference>
<dbReference type="RefSeq" id="WP_111321179.1">
    <property type="nucleotide sequence ID" value="NZ_BIFX01000002.1"/>
</dbReference>
<dbReference type="GO" id="GO:0000976">
    <property type="term" value="F:transcription cis-regulatory region binding"/>
    <property type="evidence" value="ECO:0007669"/>
    <property type="project" value="TreeGrafter"/>
</dbReference>
<sequence>MAQLTIEDIARLAGVSRSTVSRVLNNHPNVRSGVREHVLNIINENGYTPQAAARHLVTQRTRIIGVVFPRSDSFMLANPIFASIGQGIGQVCAQRGYMAMLSLSLRDMDQQMMLNMLRSRHFDGIVLITSAQHDHIPGFLKQAEIPYTRIGYDPSQDDPYYVAIDEVEGAYKAVKHLISLGHRRIAMITGPSWESVSPARHRGYQNALAEAGIPYDPELVREGDWLHTSGYDATLQFLCMKEVPTALFCSSDMMAAGALQALYEQGIKVPQEMAVVGFDDVPQTRIIIPPLTTIRQPTVEMGRIATEMLIDQLEGKKCEQSHVILPTTLVVRQSCGALLQQRRKAHES</sequence>
<dbReference type="OrthoDB" id="9788209at2"/>
<dbReference type="Gene3D" id="1.10.260.40">
    <property type="entry name" value="lambda repressor-like DNA-binding domains"/>
    <property type="match status" value="1"/>
</dbReference>
<dbReference type="InterPro" id="IPR010982">
    <property type="entry name" value="Lambda_DNA-bd_dom_sf"/>
</dbReference>
<dbReference type="PROSITE" id="PS50932">
    <property type="entry name" value="HTH_LACI_2"/>
    <property type="match status" value="1"/>
</dbReference>
<dbReference type="InterPro" id="IPR000843">
    <property type="entry name" value="HTH_LacI"/>
</dbReference>
<dbReference type="GO" id="GO:0003700">
    <property type="term" value="F:DNA-binding transcription factor activity"/>
    <property type="evidence" value="ECO:0007669"/>
    <property type="project" value="TreeGrafter"/>
</dbReference>
<accession>A0A326UAG8</accession>
<dbReference type="InterPro" id="IPR028082">
    <property type="entry name" value="Peripla_BP_I"/>
</dbReference>
<evidence type="ECO:0000313" key="6">
    <source>
        <dbReference type="Proteomes" id="UP000248806"/>
    </source>
</evidence>
<dbReference type="InterPro" id="IPR046335">
    <property type="entry name" value="LacI/GalR-like_sensor"/>
</dbReference>
<dbReference type="AlphaFoldDB" id="A0A326UAG8"/>
<dbReference type="SUPFAM" id="SSF53822">
    <property type="entry name" value="Periplasmic binding protein-like I"/>
    <property type="match status" value="1"/>
</dbReference>
<dbReference type="SMART" id="SM00354">
    <property type="entry name" value="HTH_LACI"/>
    <property type="match status" value="1"/>
</dbReference>
<keyword evidence="6" id="KW-1185">Reference proteome</keyword>
<dbReference type="Pfam" id="PF13377">
    <property type="entry name" value="Peripla_BP_3"/>
    <property type="match status" value="1"/>
</dbReference>
<dbReference type="Proteomes" id="UP000248806">
    <property type="component" value="Unassembled WGS sequence"/>
</dbReference>
<feature type="domain" description="HTH lacI-type" evidence="4">
    <location>
        <begin position="4"/>
        <end position="58"/>
    </location>
</feature>
<dbReference type="PANTHER" id="PTHR30146">
    <property type="entry name" value="LACI-RELATED TRANSCRIPTIONAL REPRESSOR"/>
    <property type="match status" value="1"/>
</dbReference>
<keyword evidence="1" id="KW-0805">Transcription regulation</keyword>